<keyword evidence="8 11" id="KW-0648">Protein biosynthesis</keyword>
<keyword evidence="6 11" id="KW-0547">Nucleotide-binding</keyword>
<dbReference type="FunFam" id="3.40.50.620:FF:000116">
    <property type="entry name" value="Arginine--tRNA ligase"/>
    <property type="match status" value="1"/>
</dbReference>
<dbReference type="RefSeq" id="WP_133339316.1">
    <property type="nucleotide sequence ID" value="NZ_JAVGVR010000001.1"/>
</dbReference>
<evidence type="ECO:0000313" key="17">
    <source>
        <dbReference type="Proteomes" id="UP000295132"/>
    </source>
</evidence>
<keyword evidence="9 11" id="KW-0030">Aminoacyl-tRNA synthetase</keyword>
<dbReference type="EMBL" id="SMYO01000020">
    <property type="protein sequence ID" value="TDK57210.1"/>
    <property type="molecule type" value="Genomic_DNA"/>
</dbReference>
<evidence type="ECO:0000256" key="9">
    <source>
        <dbReference type="ARBA" id="ARBA00023146"/>
    </source>
</evidence>
<evidence type="ECO:0000256" key="7">
    <source>
        <dbReference type="ARBA" id="ARBA00022840"/>
    </source>
</evidence>
<dbReference type="Proteomes" id="UP000295132">
    <property type="component" value="Unassembled WGS sequence"/>
</dbReference>
<name>A0A4R5VKY5_9BACI</name>
<dbReference type="PANTHER" id="PTHR11956:SF5">
    <property type="entry name" value="ARGININE--TRNA LIGASE, CYTOPLASMIC"/>
    <property type="match status" value="1"/>
</dbReference>
<feature type="short sequence motif" description="'HIGH' region" evidence="11">
    <location>
        <begin position="122"/>
        <end position="132"/>
    </location>
</feature>
<feature type="domain" description="DALR anticodon binding" evidence="13">
    <location>
        <begin position="450"/>
        <end position="564"/>
    </location>
</feature>
<evidence type="ECO:0000256" key="4">
    <source>
        <dbReference type="ARBA" id="ARBA00022490"/>
    </source>
</evidence>
<dbReference type="InterPro" id="IPR005148">
    <property type="entry name" value="Arg-tRNA-synth_N"/>
</dbReference>
<dbReference type="Pfam" id="PF03485">
    <property type="entry name" value="Arg_tRNA_synt_N"/>
    <property type="match status" value="1"/>
</dbReference>
<evidence type="ECO:0000259" key="13">
    <source>
        <dbReference type="SMART" id="SM00836"/>
    </source>
</evidence>
<evidence type="ECO:0000313" key="16">
    <source>
        <dbReference type="EMBL" id="TDK57210.1"/>
    </source>
</evidence>
<dbReference type="GO" id="GO:0006420">
    <property type="term" value="P:arginyl-tRNA aminoacylation"/>
    <property type="evidence" value="ECO:0007669"/>
    <property type="project" value="UniProtKB-UniRule"/>
</dbReference>
<dbReference type="Pfam" id="PF05746">
    <property type="entry name" value="DALR_1"/>
    <property type="match status" value="1"/>
</dbReference>
<reference evidence="16 17" key="1">
    <citation type="submission" date="2019-03" db="EMBL/GenBank/DDBJ databases">
        <title>Bacillus niacini sp. nov. a Nicotinate-Metabolizing Mesophile Isolated from Soil.</title>
        <authorList>
            <person name="Zhang G."/>
        </authorList>
    </citation>
    <scope>NUCLEOTIDE SEQUENCE [LARGE SCALE GENOMIC DNA]</scope>
    <source>
        <strain evidence="16 17">WN066</strain>
    </source>
</reference>
<dbReference type="AlphaFoldDB" id="A0A4R5VKY5"/>
<dbReference type="NCBIfam" id="TIGR00456">
    <property type="entry name" value="argS"/>
    <property type="match status" value="1"/>
</dbReference>
<dbReference type="HAMAP" id="MF_00123">
    <property type="entry name" value="Arg_tRNA_synth"/>
    <property type="match status" value="1"/>
</dbReference>
<feature type="domain" description="Arginyl tRNA synthetase N-terminal" evidence="14">
    <location>
        <begin position="5"/>
        <end position="84"/>
    </location>
</feature>
<protein>
    <recommendedName>
        <fullName evidence="11">Arginine--tRNA ligase</fullName>
        <ecNumber evidence="11">6.1.1.19</ecNumber>
    </recommendedName>
    <alternativeName>
        <fullName evidence="11">Arginyl-tRNA synthetase</fullName>
        <shortName evidence="11">ArgRS</shortName>
    </alternativeName>
</protein>
<evidence type="ECO:0000256" key="2">
    <source>
        <dbReference type="ARBA" id="ARBA00005594"/>
    </source>
</evidence>
<keyword evidence="5 11" id="KW-0436">Ligase</keyword>
<gene>
    <name evidence="11 15" type="primary">argS</name>
    <name evidence="16" type="ORF">E2K98_25950</name>
    <name evidence="15" type="ORF">RCG21_03580</name>
</gene>
<dbReference type="EC" id="6.1.1.19" evidence="11"/>
<comment type="catalytic activity">
    <reaction evidence="10 11">
        <text>tRNA(Arg) + L-arginine + ATP = L-arginyl-tRNA(Arg) + AMP + diphosphate</text>
        <dbReference type="Rhea" id="RHEA:20301"/>
        <dbReference type="Rhea" id="RHEA-COMP:9658"/>
        <dbReference type="Rhea" id="RHEA-COMP:9673"/>
        <dbReference type="ChEBI" id="CHEBI:30616"/>
        <dbReference type="ChEBI" id="CHEBI:32682"/>
        <dbReference type="ChEBI" id="CHEBI:33019"/>
        <dbReference type="ChEBI" id="CHEBI:78442"/>
        <dbReference type="ChEBI" id="CHEBI:78513"/>
        <dbReference type="ChEBI" id="CHEBI:456215"/>
        <dbReference type="EC" id="6.1.1.19"/>
    </reaction>
</comment>
<sequence length="564" mass="64789">MNFKKELAEILFESLKGEISVQDLEQLIEKPKNQEHGDLAFPCFTLAKVKRKSPNQIAQELSSTIQSPLFEKIEVIGAYLNIFLNKQQVSEQVIKEIGTLESRYGMQAIGNGGKVPIDMSSPNIAKPFSMGHLRSTVIGNSLALILEKCDYKPVKINHLGDWGTQFGKLITAYKLWGEAEKVKQNPIKELLTLYIRFHDEAEKDPSLVDQGRSWFKKLEDGDKEAHELWQWFRDESLKEFSRIYDLMNVAFDSFNGEAFYNDKMDRVVKLLEEQQLLVESDQAQVVELTEEELPPCLIKKSDGATLYATRDLAAALYRHETYHFDKSLYVVGNEQSLHFKQLKAVLGKLGYDWAKNMVHIPFGMMLKDGKKMSTRKGKVVLLEEVLDESISMARHNIEEKNPNLENKDIVAKQVGVGAVIFHDLKNFRMNDIEFSLEEMLRFEGETGPYVQYTHARACSILRKGNWSADWQPSRIDYSWEKEWKVITMLMEFPNAIKRAFNQYDPSQVAKYVVDLAQAFNKYYGEVKILEDNNEKQARLALVYSVTVVLKEGLRLLGVEAPDEM</sequence>
<evidence type="ECO:0000313" key="15">
    <source>
        <dbReference type="EMBL" id="MDQ6595506.1"/>
    </source>
</evidence>
<evidence type="ECO:0000256" key="12">
    <source>
        <dbReference type="RuleBase" id="RU363038"/>
    </source>
</evidence>
<dbReference type="PANTHER" id="PTHR11956">
    <property type="entry name" value="ARGINYL-TRNA SYNTHETASE"/>
    <property type="match status" value="1"/>
</dbReference>
<dbReference type="FunFam" id="1.10.730.10:FF:000006">
    <property type="entry name" value="Arginyl-tRNA synthetase 2, mitochondrial"/>
    <property type="match status" value="1"/>
</dbReference>
<dbReference type="Gene3D" id="3.30.1360.70">
    <property type="entry name" value="Arginyl tRNA synthetase N-terminal domain"/>
    <property type="match status" value="1"/>
</dbReference>
<dbReference type="PRINTS" id="PR01038">
    <property type="entry name" value="TRNASYNTHARG"/>
</dbReference>
<dbReference type="CDD" id="cd00671">
    <property type="entry name" value="ArgRS_core"/>
    <property type="match status" value="1"/>
</dbReference>
<proteinExistence type="inferred from homology"/>
<dbReference type="Gene3D" id="1.10.730.10">
    <property type="entry name" value="Isoleucyl-tRNA Synthetase, Domain 1"/>
    <property type="match status" value="1"/>
</dbReference>
<dbReference type="InterPro" id="IPR035684">
    <property type="entry name" value="ArgRS_core"/>
</dbReference>
<evidence type="ECO:0000259" key="14">
    <source>
        <dbReference type="SMART" id="SM01016"/>
    </source>
</evidence>
<dbReference type="SUPFAM" id="SSF55190">
    <property type="entry name" value="Arginyl-tRNA synthetase (ArgRS), N-terminal 'additional' domain"/>
    <property type="match status" value="1"/>
</dbReference>
<dbReference type="EMBL" id="JAVGVR010000001">
    <property type="protein sequence ID" value="MDQ6595506.1"/>
    <property type="molecule type" value="Genomic_DNA"/>
</dbReference>
<evidence type="ECO:0000256" key="6">
    <source>
        <dbReference type="ARBA" id="ARBA00022741"/>
    </source>
</evidence>
<evidence type="ECO:0000256" key="10">
    <source>
        <dbReference type="ARBA" id="ARBA00049339"/>
    </source>
</evidence>
<dbReference type="InterPro" id="IPR014729">
    <property type="entry name" value="Rossmann-like_a/b/a_fold"/>
</dbReference>
<dbReference type="InterPro" id="IPR009080">
    <property type="entry name" value="tRNAsynth_Ia_anticodon-bd"/>
</dbReference>
<evidence type="ECO:0000256" key="5">
    <source>
        <dbReference type="ARBA" id="ARBA00022598"/>
    </source>
</evidence>
<keyword evidence="18" id="KW-1185">Reference proteome</keyword>
<dbReference type="Gene3D" id="3.40.50.620">
    <property type="entry name" value="HUPs"/>
    <property type="match status" value="1"/>
</dbReference>
<dbReference type="SMART" id="SM01016">
    <property type="entry name" value="Arg_tRNA_synt_N"/>
    <property type="match status" value="1"/>
</dbReference>
<comment type="subunit">
    <text evidence="3 11">Monomer.</text>
</comment>
<dbReference type="GO" id="GO:0005737">
    <property type="term" value="C:cytoplasm"/>
    <property type="evidence" value="ECO:0007669"/>
    <property type="project" value="UniProtKB-SubCell"/>
</dbReference>
<keyword evidence="4 11" id="KW-0963">Cytoplasm</keyword>
<dbReference type="CDD" id="cd07956">
    <property type="entry name" value="Anticodon_Ia_Arg"/>
    <property type="match status" value="1"/>
</dbReference>
<reference evidence="15" key="2">
    <citation type="submission" date="2023-08" db="EMBL/GenBank/DDBJ databases">
        <title>Nitrogen cycling bacteria in agricultural field soils.</title>
        <authorList>
            <person name="Jang J."/>
        </authorList>
    </citation>
    <scope>NUCLEOTIDE SEQUENCE</scope>
    <source>
        <strain evidence="15">PS3-36</strain>
    </source>
</reference>
<evidence type="ECO:0000256" key="3">
    <source>
        <dbReference type="ARBA" id="ARBA00011245"/>
    </source>
</evidence>
<comment type="subcellular location">
    <subcellularLocation>
        <location evidence="1 11">Cytoplasm</location>
    </subcellularLocation>
</comment>
<accession>A0A4R5VKY5</accession>
<dbReference type="Proteomes" id="UP001178888">
    <property type="component" value="Unassembled WGS sequence"/>
</dbReference>
<evidence type="ECO:0000256" key="11">
    <source>
        <dbReference type="HAMAP-Rule" id="MF_00123"/>
    </source>
</evidence>
<dbReference type="InterPro" id="IPR008909">
    <property type="entry name" value="DALR_anticod-bd"/>
</dbReference>
<organism evidence="16 17">
    <name type="scientific">Bacillus salipaludis</name>
    <dbReference type="NCBI Taxonomy" id="2547811"/>
    <lineage>
        <taxon>Bacteria</taxon>
        <taxon>Bacillati</taxon>
        <taxon>Bacillota</taxon>
        <taxon>Bacilli</taxon>
        <taxon>Bacillales</taxon>
        <taxon>Bacillaceae</taxon>
        <taxon>Bacillus</taxon>
    </lineage>
</organism>
<dbReference type="SUPFAM" id="SSF47323">
    <property type="entry name" value="Anticodon-binding domain of a subclass of class I aminoacyl-tRNA synthetases"/>
    <property type="match status" value="1"/>
</dbReference>
<evidence type="ECO:0000313" key="18">
    <source>
        <dbReference type="Proteomes" id="UP001178888"/>
    </source>
</evidence>
<keyword evidence="7 11" id="KW-0067">ATP-binding</keyword>
<dbReference type="GO" id="GO:0005524">
    <property type="term" value="F:ATP binding"/>
    <property type="evidence" value="ECO:0007669"/>
    <property type="project" value="UniProtKB-UniRule"/>
</dbReference>
<evidence type="ECO:0000256" key="8">
    <source>
        <dbReference type="ARBA" id="ARBA00022917"/>
    </source>
</evidence>
<comment type="caution">
    <text evidence="16">The sequence shown here is derived from an EMBL/GenBank/DDBJ whole genome shotgun (WGS) entry which is preliminary data.</text>
</comment>
<dbReference type="GO" id="GO:0004814">
    <property type="term" value="F:arginine-tRNA ligase activity"/>
    <property type="evidence" value="ECO:0007669"/>
    <property type="project" value="UniProtKB-UniRule"/>
</dbReference>
<dbReference type="SUPFAM" id="SSF52374">
    <property type="entry name" value="Nucleotidylyl transferase"/>
    <property type="match status" value="1"/>
</dbReference>
<comment type="similarity">
    <text evidence="2 11 12">Belongs to the class-I aminoacyl-tRNA synthetase family.</text>
</comment>
<dbReference type="InterPro" id="IPR036695">
    <property type="entry name" value="Arg-tRNA-synth_N_sf"/>
</dbReference>
<dbReference type="InterPro" id="IPR001278">
    <property type="entry name" value="Arg-tRNA-ligase"/>
</dbReference>
<evidence type="ECO:0000256" key="1">
    <source>
        <dbReference type="ARBA" id="ARBA00004496"/>
    </source>
</evidence>
<dbReference type="Pfam" id="PF00750">
    <property type="entry name" value="tRNA-synt_1d"/>
    <property type="match status" value="1"/>
</dbReference>
<dbReference type="SMART" id="SM00836">
    <property type="entry name" value="DALR_1"/>
    <property type="match status" value="1"/>
</dbReference>